<dbReference type="EMBL" id="GG662656">
    <property type="protein sequence ID" value="EAR97959.1"/>
    <property type="molecule type" value="Genomic_DNA"/>
</dbReference>
<dbReference type="RefSeq" id="XP_001018204.1">
    <property type="nucleotide sequence ID" value="XM_001018204.3"/>
</dbReference>
<evidence type="ECO:0000256" key="3">
    <source>
        <dbReference type="ARBA" id="ARBA00023295"/>
    </source>
</evidence>
<keyword evidence="5" id="KW-0732">Signal</keyword>
<evidence type="ECO:0000256" key="2">
    <source>
        <dbReference type="ARBA" id="ARBA00022801"/>
    </source>
</evidence>
<gene>
    <name evidence="8" type="ORF">TTHERM_00283480</name>
</gene>
<feature type="chain" id="PRO_5003712271" evidence="5">
    <location>
        <begin position="19"/>
        <end position="499"/>
    </location>
</feature>
<keyword evidence="2 4" id="KW-0378">Hydrolase</keyword>
<dbReference type="InParanoid" id="I7M8F1"/>
<dbReference type="Gene3D" id="2.60.40.1180">
    <property type="entry name" value="Golgi alpha-mannosidase II"/>
    <property type="match status" value="1"/>
</dbReference>
<dbReference type="Pfam" id="PF00150">
    <property type="entry name" value="Cellulase"/>
    <property type="match status" value="1"/>
</dbReference>
<dbReference type="InterPro" id="IPR052066">
    <property type="entry name" value="Glycosphingolipid_Hydrolases"/>
</dbReference>
<protein>
    <submittedName>
        <fullName evidence="8">Glycosyl hydrolase family cellulase</fullName>
    </submittedName>
</protein>
<dbReference type="Pfam" id="PF18564">
    <property type="entry name" value="Glyco_hydro_5_C"/>
    <property type="match status" value="1"/>
</dbReference>
<dbReference type="InterPro" id="IPR001547">
    <property type="entry name" value="Glyco_hydro_5"/>
</dbReference>
<evidence type="ECO:0000259" key="6">
    <source>
        <dbReference type="Pfam" id="PF00150"/>
    </source>
</evidence>
<dbReference type="InterPro" id="IPR017853">
    <property type="entry name" value="GH"/>
</dbReference>
<keyword evidence="3 4" id="KW-0326">Glycosidase</keyword>
<feature type="domain" description="Glycoside hydrolase family 5" evidence="6">
    <location>
        <begin position="67"/>
        <end position="367"/>
    </location>
</feature>
<name>I7M8F1_TETTS</name>
<sequence>MKNITILSSLLVLSIVSAAGVFRVNTTTNQIVDEQGRERIFHGLNAVGKVKPYIPYIEAFEPCMSLSEEDFKFMKEWGLNAIRLGTMWPGVEPSKGNFNETYLTQLKWIVDTAGKYGIYSLLDMHQDNFSEKFCGDGIPLWLIPEKEYNYFPLPIPKKIEFDNETGIPIDCSIATGWGTYYFSWDVAEGFEKLYTNYEGRLDLFARFWGKIAQTFKGNPYVLGYEIINEPFAGNIFKNPLLLVPGYADKNRLQAAYERVAQEIRKYDEDHLIFFEPVTWDNMISVGFTQSPGGEKYSEKSVLAYHYYNPPDFAMDLFFNQRIKDIQRLNVGGFLSEFYANYGPQSDVLKTMDMCDKHNQSWLGWLYKGFYGFCGGSPSDQNGGFFYNNGTAVYEYVHNVARTYATAIAGKTISSYFNSTSGDYTLKYNLCVECGQTEINFNSEHYYPNGFTVSISGNAKYVSKEGQLIVTPNSNSKNNELITVKMVANQQNSSQSALQI</sequence>
<dbReference type="PANTHER" id="PTHR31308:SF3">
    <property type="entry name" value="ENDOGLYCOCERAMIDASE"/>
    <property type="match status" value="1"/>
</dbReference>
<reference evidence="9" key="1">
    <citation type="journal article" date="2006" name="PLoS Biol.">
        <title>Macronuclear genome sequence of the ciliate Tetrahymena thermophila, a model eukaryote.</title>
        <authorList>
            <person name="Eisen J.A."/>
            <person name="Coyne R.S."/>
            <person name="Wu M."/>
            <person name="Wu D."/>
            <person name="Thiagarajan M."/>
            <person name="Wortman J.R."/>
            <person name="Badger J.H."/>
            <person name="Ren Q."/>
            <person name="Amedeo P."/>
            <person name="Jones K.M."/>
            <person name="Tallon L.J."/>
            <person name="Delcher A.L."/>
            <person name="Salzberg S.L."/>
            <person name="Silva J.C."/>
            <person name="Haas B.J."/>
            <person name="Majoros W.H."/>
            <person name="Farzad M."/>
            <person name="Carlton J.M."/>
            <person name="Smith R.K. Jr."/>
            <person name="Garg J."/>
            <person name="Pearlman R.E."/>
            <person name="Karrer K.M."/>
            <person name="Sun L."/>
            <person name="Manning G."/>
            <person name="Elde N.C."/>
            <person name="Turkewitz A.P."/>
            <person name="Asai D.J."/>
            <person name="Wilkes D.E."/>
            <person name="Wang Y."/>
            <person name="Cai H."/>
            <person name="Collins K."/>
            <person name="Stewart B.A."/>
            <person name="Lee S.R."/>
            <person name="Wilamowska K."/>
            <person name="Weinberg Z."/>
            <person name="Ruzzo W.L."/>
            <person name="Wloga D."/>
            <person name="Gaertig J."/>
            <person name="Frankel J."/>
            <person name="Tsao C.-C."/>
            <person name="Gorovsky M.A."/>
            <person name="Keeling P.J."/>
            <person name="Waller R.F."/>
            <person name="Patron N.J."/>
            <person name="Cherry J.M."/>
            <person name="Stover N.A."/>
            <person name="Krieger C.J."/>
            <person name="del Toro C."/>
            <person name="Ryder H.F."/>
            <person name="Williamson S.C."/>
            <person name="Barbeau R.A."/>
            <person name="Hamilton E.P."/>
            <person name="Orias E."/>
        </authorList>
    </citation>
    <scope>NUCLEOTIDE SEQUENCE [LARGE SCALE GENOMIC DNA]</scope>
    <source>
        <strain evidence="9">SB210</strain>
    </source>
</reference>
<evidence type="ECO:0000313" key="8">
    <source>
        <dbReference type="EMBL" id="EAR97959.1"/>
    </source>
</evidence>
<dbReference type="GeneID" id="7844768"/>
<evidence type="ECO:0000259" key="7">
    <source>
        <dbReference type="Pfam" id="PF18564"/>
    </source>
</evidence>
<dbReference type="GO" id="GO:1901136">
    <property type="term" value="P:carbohydrate derivative catabolic process"/>
    <property type="evidence" value="ECO:0007669"/>
    <property type="project" value="UniProtKB-ARBA"/>
</dbReference>
<dbReference type="OMA" id="HIIFFES"/>
<comment type="similarity">
    <text evidence="1 4">Belongs to the glycosyl hydrolase 5 (cellulase A) family.</text>
</comment>
<dbReference type="PANTHER" id="PTHR31308">
    <property type="match status" value="1"/>
</dbReference>
<proteinExistence type="inferred from homology"/>
<dbReference type="Proteomes" id="UP000009168">
    <property type="component" value="Unassembled WGS sequence"/>
</dbReference>
<dbReference type="GO" id="GO:0016042">
    <property type="term" value="P:lipid catabolic process"/>
    <property type="evidence" value="ECO:0007669"/>
    <property type="project" value="UniProtKB-ARBA"/>
</dbReference>
<feature type="signal peptide" evidence="5">
    <location>
        <begin position="1"/>
        <end position="18"/>
    </location>
</feature>
<dbReference type="Gene3D" id="3.20.20.80">
    <property type="entry name" value="Glycosidases"/>
    <property type="match status" value="1"/>
</dbReference>
<evidence type="ECO:0000313" key="9">
    <source>
        <dbReference type="Proteomes" id="UP000009168"/>
    </source>
</evidence>
<dbReference type="OrthoDB" id="1887033at2759"/>
<dbReference type="KEGG" id="tet:TTHERM_00283480"/>
<dbReference type="AlphaFoldDB" id="I7M8F1"/>
<dbReference type="GO" id="GO:0000272">
    <property type="term" value="P:polysaccharide catabolic process"/>
    <property type="evidence" value="ECO:0007669"/>
    <property type="project" value="InterPro"/>
</dbReference>
<feature type="domain" description="Glycoside hydrolase family 5 C-terminal" evidence="7">
    <location>
        <begin position="401"/>
        <end position="483"/>
    </location>
</feature>
<evidence type="ECO:0000256" key="4">
    <source>
        <dbReference type="RuleBase" id="RU361153"/>
    </source>
</evidence>
<evidence type="ECO:0000256" key="5">
    <source>
        <dbReference type="SAM" id="SignalP"/>
    </source>
</evidence>
<accession>I7M8F1</accession>
<dbReference type="HOGENOM" id="CLU_027657_0_0_1"/>
<dbReference type="InterPro" id="IPR013780">
    <property type="entry name" value="Glyco_hydro_b"/>
</dbReference>
<dbReference type="InterPro" id="IPR041036">
    <property type="entry name" value="GH5_C"/>
</dbReference>
<keyword evidence="9" id="KW-1185">Reference proteome</keyword>
<dbReference type="SUPFAM" id="SSF51445">
    <property type="entry name" value="(Trans)glycosidases"/>
    <property type="match status" value="1"/>
</dbReference>
<dbReference type="eggNOG" id="ENOG502QPU8">
    <property type="taxonomic scope" value="Eukaryota"/>
</dbReference>
<organism evidence="8 9">
    <name type="scientific">Tetrahymena thermophila (strain SB210)</name>
    <dbReference type="NCBI Taxonomy" id="312017"/>
    <lineage>
        <taxon>Eukaryota</taxon>
        <taxon>Sar</taxon>
        <taxon>Alveolata</taxon>
        <taxon>Ciliophora</taxon>
        <taxon>Intramacronucleata</taxon>
        <taxon>Oligohymenophorea</taxon>
        <taxon>Hymenostomatida</taxon>
        <taxon>Tetrahymenina</taxon>
        <taxon>Tetrahymenidae</taxon>
        <taxon>Tetrahymena</taxon>
    </lineage>
</organism>
<dbReference type="GO" id="GO:0004553">
    <property type="term" value="F:hydrolase activity, hydrolyzing O-glycosyl compounds"/>
    <property type="evidence" value="ECO:0007669"/>
    <property type="project" value="InterPro"/>
</dbReference>
<evidence type="ECO:0000256" key="1">
    <source>
        <dbReference type="ARBA" id="ARBA00005641"/>
    </source>
</evidence>